<feature type="compositionally biased region" description="Acidic residues" evidence="1">
    <location>
        <begin position="844"/>
        <end position="853"/>
    </location>
</feature>
<feature type="region of interest" description="Disordered" evidence="1">
    <location>
        <begin position="439"/>
        <end position="618"/>
    </location>
</feature>
<feature type="compositionally biased region" description="Basic residues" evidence="1">
    <location>
        <begin position="526"/>
        <end position="535"/>
    </location>
</feature>
<organism evidence="2 3">
    <name type="scientific">Phaeomoniella chlamydospora</name>
    <name type="common">Phaeoacremonium chlamydosporum</name>
    <dbReference type="NCBI Taxonomy" id="158046"/>
    <lineage>
        <taxon>Eukaryota</taxon>
        <taxon>Fungi</taxon>
        <taxon>Dikarya</taxon>
        <taxon>Ascomycota</taxon>
        <taxon>Pezizomycotina</taxon>
        <taxon>Eurotiomycetes</taxon>
        <taxon>Chaetothyriomycetidae</taxon>
        <taxon>Phaeomoniellales</taxon>
        <taxon>Phaeomoniellaceae</taxon>
        <taxon>Phaeomoniella</taxon>
    </lineage>
</organism>
<feature type="compositionally biased region" description="Acidic residues" evidence="1">
    <location>
        <begin position="805"/>
        <end position="833"/>
    </location>
</feature>
<feature type="compositionally biased region" description="Basic residues" evidence="1">
    <location>
        <begin position="745"/>
        <end position="756"/>
    </location>
</feature>
<feature type="region of interest" description="Disordered" evidence="1">
    <location>
        <begin position="1"/>
        <end position="126"/>
    </location>
</feature>
<feature type="compositionally biased region" description="Basic and acidic residues" evidence="1">
    <location>
        <begin position="439"/>
        <end position="460"/>
    </location>
</feature>
<comment type="caution">
    <text evidence="2">The sequence shown here is derived from an EMBL/GenBank/DDBJ whole genome shotgun (WGS) entry which is preliminary data.</text>
</comment>
<accession>A0A0G2DWP7</accession>
<dbReference type="PANTHER" id="PTHR37287:SF1">
    <property type="entry name" value="INO EIGHTY SUBUNIT 1"/>
    <property type="match status" value="1"/>
</dbReference>
<name>A0A0G2DWP7_PHACM</name>
<reference evidence="2 3" key="2">
    <citation type="submission" date="2015-05" db="EMBL/GenBank/DDBJ databases">
        <authorList>
            <person name="Morales-Cruz A."/>
            <person name="Amrine K.C."/>
            <person name="Cantu D."/>
        </authorList>
    </citation>
    <scope>NUCLEOTIDE SEQUENCE [LARGE SCALE GENOMIC DNA]</scope>
    <source>
        <strain evidence="2">UCRPC4</strain>
    </source>
</reference>
<reference evidence="2 3" key="1">
    <citation type="submission" date="2015-05" db="EMBL/GenBank/DDBJ databases">
        <title>Distinctive expansion of gene families associated with plant cell wall degradation and secondary metabolism in the genomes of grapevine trunk pathogens.</title>
        <authorList>
            <person name="Lawrence D.P."/>
            <person name="Travadon R."/>
            <person name="Rolshausen P.E."/>
            <person name="Baumgartner K."/>
        </authorList>
    </citation>
    <scope>NUCLEOTIDE SEQUENCE [LARGE SCALE GENOMIC DNA]</scope>
    <source>
        <strain evidence="2">UCRPC4</strain>
    </source>
</reference>
<feature type="compositionally biased region" description="Polar residues" evidence="1">
    <location>
        <begin position="762"/>
        <end position="774"/>
    </location>
</feature>
<dbReference type="GO" id="GO:0031011">
    <property type="term" value="C:Ino80 complex"/>
    <property type="evidence" value="ECO:0007669"/>
    <property type="project" value="InterPro"/>
</dbReference>
<gene>
    <name evidence="2" type="ORF">UCRPC4_g06477</name>
</gene>
<feature type="compositionally biased region" description="Polar residues" evidence="1">
    <location>
        <begin position="54"/>
        <end position="64"/>
    </location>
</feature>
<proteinExistence type="predicted"/>
<feature type="region of interest" description="Disordered" evidence="1">
    <location>
        <begin position="722"/>
        <end position="853"/>
    </location>
</feature>
<dbReference type="InterPro" id="IPR038014">
    <property type="entry name" value="Ies1"/>
</dbReference>
<protein>
    <submittedName>
        <fullName evidence="2">Putative ino80 chromatin remodeling complex</fullName>
    </submittedName>
</protein>
<dbReference type="OrthoDB" id="5413003at2759"/>
<dbReference type="AlphaFoldDB" id="A0A0G2DWP7"/>
<evidence type="ECO:0000313" key="3">
    <source>
        <dbReference type="Proteomes" id="UP000053317"/>
    </source>
</evidence>
<dbReference type="PANTHER" id="PTHR37287">
    <property type="entry name" value="INO EIGHTY SUBUNIT 1"/>
    <property type="match status" value="1"/>
</dbReference>
<dbReference type="EMBL" id="LCWF01000196">
    <property type="protein sequence ID" value="KKY15049.1"/>
    <property type="molecule type" value="Genomic_DNA"/>
</dbReference>
<feature type="compositionally biased region" description="Low complexity" evidence="1">
    <location>
        <begin position="18"/>
        <end position="27"/>
    </location>
</feature>
<evidence type="ECO:0000313" key="2">
    <source>
        <dbReference type="EMBL" id="KKY15049.1"/>
    </source>
</evidence>
<sequence length="853" mass="94065">MPDLEGTHPLASRDPSEGSRPSSSAGSTIDDPGQTDDEQDEIQQQRKEAASPEVETSNAGSPRPSTKEMMLKNHKFGTNSEPSSEKQSRSTTSKAPKKSKGGSSKGSYAWVHEGPSNGENVDGDDEVNIKVEKPTHKGSDIDMKNAAAGAATVVGTRRQANGTIGSVYSGNKIRHLKKDDGVPLWRKDIQYEFLRTVFDDEQPVFTRISDGKKGCFFADIYIDAMARSSKTSKILKDKLTQDRPAAKHMAMICLLVNVGRMNTTLNFFPEMRAQLRTYHSIPSLQAHADASAYKQLQDAPRLKSILKGASEDTVEPRTIEAIKEHAIPRTNPVNLIFVLSQYAPKISEMHFFPPQDFFDLVMRHTISSKSRARAFLWLMWWYLESDFSKEASLDNPYGPGVYGDSKDSIPLKVPEFEHLTEEQGDLENVDPQDEIEFGAEKQNERKRILEEDDPTQDKVIKRLKKSTGDGGTDYDSSPALKGMSSEDLSRIPAHRLSSIMDPATSRLGGQADSLEDDWEPVDLHPGRGRYKRPTKKEKEAKEAQRTSMSGRPLHRTAKAQADRDTPSEAAATPQPPGSSAHPVLHQFSGAREHGGTPVASGAGTTGKRPRPLTQHQIAVEAHRRSRVEYILALKKRALFEEFEARREARDWVSKASQRISKLPTGYDSEDEENSWGMGGLVPNPDNEEEDEDFGEEAEMWVRVFRRVQRRLARWSGDVDVTTTKKVRKAASSRARGSPTVATPTSKRKSSSRRKGPALRASITVNGDAASSQVGGDSDEDGNEADVDGEDVTMLLDEELGRPSKEEDEGLDDIDRDLLAEGESDEEDMADAESEVAVSASEGDAGSDIEMEGS</sequence>
<evidence type="ECO:0000256" key="1">
    <source>
        <dbReference type="SAM" id="MobiDB-lite"/>
    </source>
</evidence>
<keyword evidence="3" id="KW-1185">Reference proteome</keyword>
<feature type="compositionally biased region" description="Acidic residues" evidence="1">
    <location>
        <begin position="776"/>
        <end position="790"/>
    </location>
</feature>
<feature type="region of interest" description="Disordered" evidence="1">
    <location>
        <begin position="662"/>
        <end position="692"/>
    </location>
</feature>
<dbReference type="Proteomes" id="UP000053317">
    <property type="component" value="Unassembled WGS sequence"/>
</dbReference>